<protein>
    <submittedName>
        <fullName evidence="5">Glycosyl hydrolases family 2, sugar binding domain</fullName>
    </submittedName>
</protein>
<evidence type="ECO:0000313" key="5">
    <source>
        <dbReference type="EMBL" id="SKD08863.1"/>
    </source>
</evidence>
<evidence type="ECO:0000313" key="6">
    <source>
        <dbReference type="Proteomes" id="UP000190166"/>
    </source>
</evidence>
<evidence type="ECO:0000256" key="1">
    <source>
        <dbReference type="ARBA" id="ARBA00022729"/>
    </source>
</evidence>
<dbReference type="SUPFAM" id="SSF49785">
    <property type="entry name" value="Galactose-binding domain-like"/>
    <property type="match status" value="1"/>
</dbReference>
<dbReference type="InterPro" id="IPR054593">
    <property type="entry name" value="Beta-mannosidase-like_N2"/>
</dbReference>
<dbReference type="NCBIfam" id="NF045579">
    <property type="entry name" value="rhamnoside_JR"/>
    <property type="match status" value="1"/>
</dbReference>
<keyword evidence="6" id="KW-1185">Reference proteome</keyword>
<accession>A0A1T5P8G6</accession>
<organism evidence="5 6">
    <name type="scientific">Chitinophaga ginsengisegetis</name>
    <dbReference type="NCBI Taxonomy" id="393003"/>
    <lineage>
        <taxon>Bacteria</taxon>
        <taxon>Pseudomonadati</taxon>
        <taxon>Bacteroidota</taxon>
        <taxon>Chitinophagia</taxon>
        <taxon>Chitinophagales</taxon>
        <taxon>Chitinophagaceae</taxon>
        <taxon>Chitinophaga</taxon>
    </lineage>
</organism>
<dbReference type="PANTHER" id="PTHR43817:SF1">
    <property type="entry name" value="HYDROLASE, FAMILY 43, PUTATIVE (AFU_ORTHOLOGUE AFUA_3G01660)-RELATED"/>
    <property type="match status" value="1"/>
</dbReference>
<dbReference type="STRING" id="393003.SAMN05660461_4740"/>
<feature type="signal peptide" evidence="3">
    <location>
        <begin position="1"/>
        <end position="27"/>
    </location>
</feature>
<dbReference type="InterPro" id="IPR008979">
    <property type="entry name" value="Galactose-bd-like_sf"/>
</dbReference>
<evidence type="ECO:0000256" key="2">
    <source>
        <dbReference type="ARBA" id="ARBA00022801"/>
    </source>
</evidence>
<dbReference type="Proteomes" id="UP000190166">
    <property type="component" value="Unassembled WGS sequence"/>
</dbReference>
<reference evidence="6" key="1">
    <citation type="submission" date="2017-02" db="EMBL/GenBank/DDBJ databases">
        <authorList>
            <person name="Varghese N."/>
            <person name="Submissions S."/>
        </authorList>
    </citation>
    <scope>NUCLEOTIDE SEQUENCE [LARGE SCALE GENOMIC DNA]</scope>
    <source>
        <strain evidence="6">DSM 18108</strain>
    </source>
</reference>
<sequence>MQSMYTPVMKKYSAAALLLSAALTASGQQTPLQHGFVTPPDSVKPSVYWYWMSDNISQEGVKQDVEAMVKVGIGRAFIGNIGYPKEEVPYGKVKLFSDEWWQVTRTAIRTASEKGLDIGLFNSPGWSQSGGPWIKPSQSMRYLAGEEVTIHGPQQYTQQLPTGPADFQTVAVMAFPVPDSDGDDIGKHTPRITSNIEFQHIEKLTDGNTTEEVTVTTPVGRPTPAHIDLEVAGNFTARSLIIYPAEKPFKAQFELQVKEGDNWRSIKSFEFDRSNPQNNVGFKPYAPIAVSFKATTGKQFRLVISEGNPALTEIKLLTAPRIERFEEKQLAKMFQTPLPLWNEYQWPQEAEVSGAGLIIDPTKVINLTKNLSANGTLNWRVPAGNWIVVRYGMLPTGVTNGPASPEGTGLEIDKISDEWSQYHYDAFVGKIRKSIPAAERTSLKWVVADSYETGSQNWTDDMADDFKKQYGYDPLPWLPVLSGRVVGTPDQSDRFLWDLRRLIADRVAYKYVAGLRKASHKDGMKLWLENYGHWGFPSEFLKYGGQSDEIAGEFWNEGTLGNIECRAASSAAHIYGKTRVAAESFTAGGNAYGRYPALLKRRGDWSFTEGINHSLLHVFIEQPYDDREPGVNAGFGTEFNRKNTWFYQGKAFIDYIRRCNYLLQQGKAVNDIAYFIGEDAPKMTGVRNPELPKGYSYDYINAEVILERLRVKDGRLVLPDGMSYRLLVLPQLETMRPELLEKIAQLVKDGATILGPVPKRSPSLQQYPSADAKVQKLATELWGNNQEHQREYGKGQVLSGIDMPQALSILQLPADVAQLPEQALYTHRTTTDGEIYFITNQSDQQITLSPAFRVAGKQPEWWDAVTGETRDLKEFTQQSPYTVVPLTLAPYQSGFVVFRKHAATTGNGINFPEATTLTQLQGPWKVNFDAAKRGPAQPVVFDQLTDWSTHPNEQIRNYSGTAVYEITFKADELPAESTPYLDLGAVSVMADVTLNGVALGNVWTAPYRVNVKHALKKGENKLMVTVVNTWVNRLIGDSKLPVAERKTWSNVNPYTPTATYQSAGLIGPVKLIAVKY</sequence>
<keyword evidence="1 3" id="KW-0732">Signal</keyword>
<feature type="domain" description="Beta-mannosidase-like galactose-binding" evidence="4">
    <location>
        <begin position="962"/>
        <end position="1034"/>
    </location>
</feature>
<keyword evidence="2 5" id="KW-0378">Hydrolase</keyword>
<dbReference type="PANTHER" id="PTHR43817">
    <property type="entry name" value="GLYCOSYL HYDROLASE"/>
    <property type="match status" value="1"/>
</dbReference>
<dbReference type="CDD" id="cd03143">
    <property type="entry name" value="A4_beta-galactosidase_middle_domain"/>
    <property type="match status" value="1"/>
</dbReference>
<feature type="chain" id="PRO_5012323782" evidence="3">
    <location>
        <begin position="28"/>
        <end position="1076"/>
    </location>
</feature>
<dbReference type="Pfam" id="PF17132">
    <property type="entry name" value="Glyco_hydro_106"/>
    <property type="match status" value="1"/>
</dbReference>
<dbReference type="Pfam" id="PF22666">
    <property type="entry name" value="Glyco_hydro_2_N2"/>
    <property type="match status" value="1"/>
</dbReference>
<name>A0A1T5P8G6_9BACT</name>
<dbReference type="AlphaFoldDB" id="A0A1T5P8G6"/>
<dbReference type="EMBL" id="FUZZ01000004">
    <property type="protein sequence ID" value="SKD08863.1"/>
    <property type="molecule type" value="Genomic_DNA"/>
</dbReference>
<evidence type="ECO:0000256" key="3">
    <source>
        <dbReference type="SAM" id="SignalP"/>
    </source>
</evidence>
<proteinExistence type="predicted"/>
<dbReference type="Gene3D" id="2.60.120.260">
    <property type="entry name" value="Galactose-binding domain-like"/>
    <property type="match status" value="1"/>
</dbReference>
<gene>
    <name evidence="5" type="ORF">SAMN05660461_4740</name>
</gene>
<dbReference type="GO" id="GO:0004553">
    <property type="term" value="F:hydrolase activity, hydrolyzing O-glycosyl compounds"/>
    <property type="evidence" value="ECO:0007669"/>
    <property type="project" value="UniProtKB-ARBA"/>
</dbReference>
<evidence type="ECO:0000259" key="4">
    <source>
        <dbReference type="Pfam" id="PF22666"/>
    </source>
</evidence>